<comment type="subcellular location">
    <subcellularLocation>
        <location evidence="1">Nucleus</location>
    </subcellularLocation>
</comment>
<evidence type="ECO:0000259" key="15">
    <source>
        <dbReference type="PROSITE" id="PS50290"/>
    </source>
</evidence>
<accession>A0A2H3JT05</accession>
<evidence type="ECO:0000256" key="8">
    <source>
        <dbReference type="ARBA" id="ARBA00022777"/>
    </source>
</evidence>
<dbReference type="EMBL" id="KB468113">
    <property type="protein sequence ID" value="PCH40938.1"/>
    <property type="molecule type" value="Genomic_DNA"/>
</dbReference>
<comment type="catalytic activity">
    <reaction evidence="12">
        <text>L-threonyl-[protein] + ATP = O-phospho-L-threonyl-[protein] + ADP + H(+)</text>
        <dbReference type="Rhea" id="RHEA:46608"/>
        <dbReference type="Rhea" id="RHEA-COMP:11060"/>
        <dbReference type="Rhea" id="RHEA-COMP:11605"/>
        <dbReference type="ChEBI" id="CHEBI:15378"/>
        <dbReference type="ChEBI" id="CHEBI:30013"/>
        <dbReference type="ChEBI" id="CHEBI:30616"/>
        <dbReference type="ChEBI" id="CHEBI:61977"/>
        <dbReference type="ChEBI" id="CHEBI:456216"/>
        <dbReference type="EC" id="2.7.11.1"/>
    </reaction>
</comment>
<keyword evidence="19" id="KW-1185">Reference proteome</keyword>
<dbReference type="SUPFAM" id="SSF56112">
    <property type="entry name" value="Protein kinase-like (PK-like)"/>
    <property type="match status" value="1"/>
</dbReference>
<dbReference type="GO" id="GO:0004674">
    <property type="term" value="F:protein serine/threonine kinase activity"/>
    <property type="evidence" value="ECO:0007669"/>
    <property type="project" value="UniProtKB-KW"/>
</dbReference>
<dbReference type="SMART" id="SM00802">
    <property type="entry name" value="UME"/>
    <property type="match status" value="1"/>
</dbReference>
<evidence type="ECO:0000259" key="17">
    <source>
        <dbReference type="PROSITE" id="PS51190"/>
    </source>
</evidence>
<dbReference type="GO" id="GO:0005634">
    <property type="term" value="C:nucleus"/>
    <property type="evidence" value="ECO:0007669"/>
    <property type="project" value="UniProtKB-SubCell"/>
</dbReference>
<dbReference type="InterPro" id="IPR003151">
    <property type="entry name" value="PIK-rel_kinase_FAT"/>
</dbReference>
<proteinExistence type="inferred from homology"/>
<organism evidence="18 19">
    <name type="scientific">Wolfiporia cocos (strain MD-104)</name>
    <name type="common">Brown rot fungus</name>
    <dbReference type="NCBI Taxonomy" id="742152"/>
    <lineage>
        <taxon>Eukaryota</taxon>
        <taxon>Fungi</taxon>
        <taxon>Dikarya</taxon>
        <taxon>Basidiomycota</taxon>
        <taxon>Agaricomycotina</taxon>
        <taxon>Agaricomycetes</taxon>
        <taxon>Polyporales</taxon>
        <taxon>Phaeolaceae</taxon>
        <taxon>Wolfiporia</taxon>
    </lineage>
</organism>
<dbReference type="InterPro" id="IPR011009">
    <property type="entry name" value="Kinase-like_dom_sf"/>
</dbReference>
<feature type="domain" description="PI3K/PI4K catalytic" evidence="15">
    <location>
        <begin position="1657"/>
        <end position="1974"/>
    </location>
</feature>
<dbReference type="GO" id="GO:0005524">
    <property type="term" value="F:ATP binding"/>
    <property type="evidence" value="ECO:0007669"/>
    <property type="project" value="UniProtKB-KW"/>
</dbReference>
<dbReference type="PROSITE" id="PS51189">
    <property type="entry name" value="FAT"/>
    <property type="match status" value="1"/>
</dbReference>
<dbReference type="GO" id="GO:0006281">
    <property type="term" value="P:DNA repair"/>
    <property type="evidence" value="ECO:0007669"/>
    <property type="project" value="UniProtKB-KW"/>
</dbReference>
<evidence type="ECO:0000313" key="19">
    <source>
        <dbReference type="Proteomes" id="UP000218811"/>
    </source>
</evidence>
<dbReference type="PROSITE" id="PS00916">
    <property type="entry name" value="PI3_4_KINASE_2"/>
    <property type="match status" value="1"/>
</dbReference>
<dbReference type="OMA" id="SMYIGWC"/>
<keyword evidence="8" id="KW-0418">Kinase</keyword>
<evidence type="ECO:0000256" key="3">
    <source>
        <dbReference type="ARBA" id="ARBA00012513"/>
    </source>
</evidence>
<dbReference type="OrthoDB" id="381190at2759"/>
<reference evidence="18 19" key="1">
    <citation type="journal article" date="2012" name="Science">
        <title>The Paleozoic origin of enzymatic lignin decomposition reconstructed from 31 fungal genomes.</title>
        <authorList>
            <person name="Floudas D."/>
            <person name="Binder M."/>
            <person name="Riley R."/>
            <person name="Barry K."/>
            <person name="Blanchette R.A."/>
            <person name="Henrissat B."/>
            <person name="Martinez A.T."/>
            <person name="Otillar R."/>
            <person name="Spatafora J.W."/>
            <person name="Yadav J.S."/>
            <person name="Aerts A."/>
            <person name="Benoit I."/>
            <person name="Boyd A."/>
            <person name="Carlson A."/>
            <person name="Copeland A."/>
            <person name="Coutinho P.M."/>
            <person name="de Vries R.P."/>
            <person name="Ferreira P."/>
            <person name="Findley K."/>
            <person name="Foster B."/>
            <person name="Gaskell J."/>
            <person name="Glotzer D."/>
            <person name="Gorecki P."/>
            <person name="Heitman J."/>
            <person name="Hesse C."/>
            <person name="Hori C."/>
            <person name="Igarashi K."/>
            <person name="Jurgens J.A."/>
            <person name="Kallen N."/>
            <person name="Kersten P."/>
            <person name="Kohler A."/>
            <person name="Kuees U."/>
            <person name="Kumar T.K.A."/>
            <person name="Kuo A."/>
            <person name="LaButti K."/>
            <person name="Larrondo L.F."/>
            <person name="Lindquist E."/>
            <person name="Ling A."/>
            <person name="Lombard V."/>
            <person name="Lucas S."/>
            <person name="Lundell T."/>
            <person name="Martin R."/>
            <person name="McLaughlin D.J."/>
            <person name="Morgenstern I."/>
            <person name="Morin E."/>
            <person name="Murat C."/>
            <person name="Nagy L.G."/>
            <person name="Nolan M."/>
            <person name="Ohm R.A."/>
            <person name="Patyshakuliyeva A."/>
            <person name="Rokas A."/>
            <person name="Ruiz-Duenas F.J."/>
            <person name="Sabat G."/>
            <person name="Salamov A."/>
            <person name="Samejima M."/>
            <person name="Schmutz J."/>
            <person name="Slot J.C."/>
            <person name="St John F."/>
            <person name="Stenlid J."/>
            <person name="Sun H."/>
            <person name="Sun S."/>
            <person name="Syed K."/>
            <person name="Tsang A."/>
            <person name="Wiebenga A."/>
            <person name="Young D."/>
            <person name="Pisabarro A."/>
            <person name="Eastwood D.C."/>
            <person name="Martin F."/>
            <person name="Cullen D."/>
            <person name="Grigoriev I.V."/>
            <person name="Hibbett D.S."/>
        </authorList>
    </citation>
    <scope>NUCLEOTIDE SEQUENCE [LARGE SCALE GENOMIC DNA]</scope>
    <source>
        <strain evidence="18 19">MD-104</strain>
    </source>
</reference>
<dbReference type="Pfam" id="PF00454">
    <property type="entry name" value="PI3_PI4_kinase"/>
    <property type="match status" value="1"/>
</dbReference>
<keyword evidence="4" id="KW-0723">Serine/threonine-protein kinase</keyword>
<evidence type="ECO:0000313" key="18">
    <source>
        <dbReference type="EMBL" id="PCH40938.1"/>
    </source>
</evidence>
<evidence type="ECO:0000256" key="2">
    <source>
        <dbReference type="ARBA" id="ARBA00010769"/>
    </source>
</evidence>
<dbReference type="STRING" id="742152.A0A2H3JT05"/>
<keyword evidence="10" id="KW-0234">DNA repair</keyword>
<dbReference type="SUPFAM" id="SSF48371">
    <property type="entry name" value="ARM repeat"/>
    <property type="match status" value="1"/>
</dbReference>
<dbReference type="Pfam" id="PF02260">
    <property type="entry name" value="FATC"/>
    <property type="match status" value="1"/>
</dbReference>
<dbReference type="GO" id="GO:0005694">
    <property type="term" value="C:chromosome"/>
    <property type="evidence" value="ECO:0007669"/>
    <property type="project" value="TreeGrafter"/>
</dbReference>
<keyword evidence="11" id="KW-0539">Nucleus</keyword>
<dbReference type="Pfam" id="PF23593">
    <property type="entry name" value="HEAT_ATR"/>
    <property type="match status" value="1"/>
</dbReference>
<evidence type="ECO:0000256" key="11">
    <source>
        <dbReference type="ARBA" id="ARBA00023242"/>
    </source>
</evidence>
<dbReference type="Gene3D" id="3.30.1010.10">
    <property type="entry name" value="Phosphatidylinositol 3-kinase Catalytic Subunit, Chain A, domain 4"/>
    <property type="match status" value="1"/>
</dbReference>
<dbReference type="InterPro" id="IPR011989">
    <property type="entry name" value="ARM-like"/>
</dbReference>
<dbReference type="CDD" id="cd00892">
    <property type="entry name" value="PIKKc_ATR"/>
    <property type="match status" value="1"/>
</dbReference>
<dbReference type="Pfam" id="PF25030">
    <property type="entry name" value="M-HEAT_ATR"/>
    <property type="match status" value="1"/>
</dbReference>
<dbReference type="Proteomes" id="UP000218811">
    <property type="component" value="Unassembled WGS sequence"/>
</dbReference>
<dbReference type="Gene3D" id="1.25.10.10">
    <property type="entry name" value="Leucine-rich Repeat Variant"/>
    <property type="match status" value="1"/>
</dbReference>
<dbReference type="InterPro" id="IPR003152">
    <property type="entry name" value="FATC_dom"/>
</dbReference>
<keyword evidence="5" id="KW-0808">Transferase</keyword>
<dbReference type="InterPro" id="IPR036940">
    <property type="entry name" value="PI3/4_kinase_cat_sf"/>
</dbReference>
<dbReference type="PANTHER" id="PTHR11139:SF125">
    <property type="entry name" value="SERINE_THREONINE-PROTEIN KINASE MEC1"/>
    <property type="match status" value="1"/>
</dbReference>
<dbReference type="GO" id="GO:0000723">
    <property type="term" value="P:telomere maintenance"/>
    <property type="evidence" value="ECO:0007669"/>
    <property type="project" value="TreeGrafter"/>
</dbReference>
<evidence type="ECO:0000256" key="7">
    <source>
        <dbReference type="ARBA" id="ARBA00022763"/>
    </source>
</evidence>
<evidence type="ECO:0000256" key="13">
    <source>
        <dbReference type="ARBA" id="ARBA00048679"/>
    </source>
</evidence>
<dbReference type="InterPro" id="IPR018936">
    <property type="entry name" value="PI3/4_kinase_CS"/>
</dbReference>
<evidence type="ECO:0000256" key="1">
    <source>
        <dbReference type="ARBA" id="ARBA00004123"/>
    </source>
</evidence>
<gene>
    <name evidence="18" type="ORF">WOLCODRAFT_69995</name>
</gene>
<dbReference type="InterPro" id="IPR057564">
    <property type="entry name" value="HEAT_ATR"/>
</dbReference>
<dbReference type="Pfam" id="PF08064">
    <property type="entry name" value="UME"/>
    <property type="match status" value="1"/>
</dbReference>
<dbReference type="SMART" id="SM00146">
    <property type="entry name" value="PI3Kc"/>
    <property type="match status" value="1"/>
</dbReference>
<sequence length="2015" mass="227468">MLTECTKVEIYSGVIKAIEDLLSQPRYPAEGAIIVTDTSQLTYTSWRTSIKDCVQAIIEPHELNWTVENDSFPDGEFISQALRTVKERFEHPLYNRAASARISLAQTLGKLPCMVVHASRSDCSSASKPDVDFLSPFVPVVDRLCNGPANEVTAGVRKAVFQCLSHALRHHTSGYEDRKFDRLTNSISQSLQDDDRSVRLSAGSALTELIRLYLATGRSAWEQTEGVYVMMHRLFETAEDCVKETALITLGRIGRIATADALGQTLCCLIAQLGQRSTILRGTARIQLTALAKYHRKTPWLLFSPYMDDVAPYLVSRLQSQPNLLREACGFFSKEPYDFVSINLHCILPKLFITCDAAALHAVADILDRTASHLFIEYAHNVLALTFRLREPGQTDKTIRFIQELLEQTAGCRVETSRFVGGYIVPLLAELVMFLGHEDPDEAASAREALKKVERTMSPSSTPALTRSRSSISQNTSQTTSNFLKPYMLGIITHLNDLLCDVMGKLPVASKKMIIRCLGSFAEEVGPTVINVAPQVMATLQSMIAIPEFADATLQSWYAFLTTLDEHDLGPYVGSTSASLLTFWPTFSQHGQRMAKQCLDFIVRDRGGALGAYLDEVADLEAIPELSTTHQALRAMRETWEPRDKLRKILDRLNSESTTVSVQSLKELRSFMLFKEEEDIRSLTSGDMFDPLIGRMIMSLFSAASRDGEGTETLRMLALDCIGILGAVDPDRLEIGTAASRMVVSSNFQDEDESVLFALHLIKDVLVDAYRSTSDTQYQILLAYAIQELLRFCKFSSALIASRPSGSVGIKVRNRWNSLPKHVLETVSPLLDFKLTMEPRAPTAVEHPIYPSRATYREWIQAWTGHLITKVSGEHAKAIFQLFSAPVRNKDVGVAHHILPHLVLNVLLSGSEEEVHNIRQELLAVLDDRPTSESQIVSDKKLLSSQTVFMLLDHLNQWVRIVGRDIRNKKAEKKPRRTKSQEEEQLLRIDSVLSSIDVGLMAKAALQCKAYARSLMNFERQILVLQSRGTPAHDLHEYHERLHEIYAHLEEPDGMEGVSTLLLSPSLEVQIRQHESTGRWTSAQSCWEVRLQQSPDNLDFHLGLLRCLRNLGHHDTLRTHVKGVLTRNPGWQTHLVGYQVESEWMIGNWVEVRNLIEDTTSKSAPVLLARVLLACRTGDDSLISDALAVARRSLGAPITATDIRGYRRSYDTVLNLHLIHELEVIHNAIGAHSTGDRPNLQATIERLTRRLSTRLDSTLPNFRIREPILSMRRTAFGLRPIDDENARENIAQCWLTSAKTARKAGHWQTAHSAILQAQQCNATFYSSIESAKLKKASGDAVRALQELESSMRLSGLLSSGGDELVGSTGSNQKVEAKAHTLRARWMAESDRFDSNQNMMAFRQGIKLSPKWESGYFHLGRWYDEYCKGLPPREKHERGLLMNFQTVLHYAKAMRFGSKYIYQTIPRLLTIWLDMGEDETLAKHEIFEKINLVVSNTIKSAPVYKWYTAFPQIVSRVGHTNKEVYVVLSQLISMVIREYPKQALWLFTSVVESTKEQRRRWGKTILDKLRVKDLGELAELINESLKMTAELLALCDRRVKDDKKMLSMVKDVPGLWNMVPSRLIIPLQESLVASLPPNSSSDSGHQPFPVDVPTFHKFLDEVEIMRTMAKPRKISIEGSNGQTYMFLGKPKDDLRKDARLMDFNAIINKLLKSSSESRRRQLRIRTYGVVTLNEECGFIQWVPNTVPLRPILLHLYERRGLRHYTPEMASVFALIKTTNHNRDAAKLFRDKILKLYPPVFHEWLLETFPEPNAWLAARLTYSRTTAVMSMVGFILGLGDRHCENILLDTCNGDMVHVDFNCLFDKASRARLGKALEVPELVPFRLTQNIVDGFGVTGVEGPYRLACEVTMQLLRDNRDTLMSVLDAFVHDPLVEWEDEKRKKVRRMPRANSAPMDARELAKNALKPIELKLNGIYTTSRDKPAKELVTSSLVELLIQEASSDNNLARMYAGWAPWQ</sequence>
<dbReference type="InterPro" id="IPR011990">
    <property type="entry name" value="TPR-like_helical_dom_sf"/>
</dbReference>
<evidence type="ECO:0000256" key="12">
    <source>
        <dbReference type="ARBA" id="ARBA00047899"/>
    </source>
</evidence>
<comment type="similarity">
    <text evidence="2">Belongs to the PI3/PI4-kinase family. ATM subfamily.</text>
</comment>
<evidence type="ECO:0000259" key="16">
    <source>
        <dbReference type="PROSITE" id="PS51189"/>
    </source>
</evidence>
<dbReference type="InterPro" id="IPR014009">
    <property type="entry name" value="PIK_FAT"/>
</dbReference>
<dbReference type="SMART" id="SM01343">
    <property type="entry name" value="FATC"/>
    <property type="match status" value="1"/>
</dbReference>
<evidence type="ECO:0000256" key="5">
    <source>
        <dbReference type="ARBA" id="ARBA00022679"/>
    </source>
</evidence>
<keyword evidence="9" id="KW-0067">ATP-binding</keyword>
<dbReference type="InterPro" id="IPR012993">
    <property type="entry name" value="UME"/>
</dbReference>
<dbReference type="InterPro" id="IPR016024">
    <property type="entry name" value="ARM-type_fold"/>
</dbReference>
<protein>
    <recommendedName>
        <fullName evidence="3">non-specific serine/threonine protein kinase</fullName>
        <ecNumber evidence="3">2.7.11.1</ecNumber>
    </recommendedName>
</protein>
<comment type="catalytic activity">
    <reaction evidence="13">
        <text>L-seryl-[protein] + ATP = O-phospho-L-seryl-[protein] + ADP + H(+)</text>
        <dbReference type="Rhea" id="RHEA:17989"/>
        <dbReference type="Rhea" id="RHEA-COMP:9863"/>
        <dbReference type="Rhea" id="RHEA-COMP:11604"/>
        <dbReference type="ChEBI" id="CHEBI:15378"/>
        <dbReference type="ChEBI" id="CHEBI:29999"/>
        <dbReference type="ChEBI" id="CHEBI:30616"/>
        <dbReference type="ChEBI" id="CHEBI:83421"/>
        <dbReference type="ChEBI" id="CHEBI:456216"/>
        <dbReference type="EC" id="2.7.11.1"/>
    </reaction>
</comment>
<evidence type="ECO:0000256" key="4">
    <source>
        <dbReference type="ARBA" id="ARBA00022527"/>
    </source>
</evidence>
<name>A0A2H3JT05_WOLCO</name>
<dbReference type="PANTHER" id="PTHR11139">
    <property type="entry name" value="ATAXIA TELANGIECTASIA MUTATED ATM -RELATED"/>
    <property type="match status" value="1"/>
</dbReference>
<evidence type="ECO:0000256" key="14">
    <source>
        <dbReference type="SAM" id="MobiDB-lite"/>
    </source>
</evidence>
<dbReference type="EC" id="2.7.11.1" evidence="3"/>
<feature type="compositionally biased region" description="Low complexity" evidence="14">
    <location>
        <begin position="466"/>
        <end position="477"/>
    </location>
</feature>
<dbReference type="GO" id="GO:0000077">
    <property type="term" value="P:DNA damage checkpoint signaling"/>
    <property type="evidence" value="ECO:0007669"/>
    <property type="project" value="TreeGrafter"/>
</dbReference>
<feature type="domain" description="FAT" evidence="16">
    <location>
        <begin position="1000"/>
        <end position="1552"/>
    </location>
</feature>
<dbReference type="Pfam" id="PF02259">
    <property type="entry name" value="FAT"/>
    <property type="match status" value="1"/>
</dbReference>
<dbReference type="PROSITE" id="PS50290">
    <property type="entry name" value="PI3_4_KINASE_3"/>
    <property type="match status" value="1"/>
</dbReference>
<feature type="region of interest" description="Disordered" evidence="14">
    <location>
        <begin position="453"/>
        <end position="477"/>
    </location>
</feature>
<evidence type="ECO:0000256" key="9">
    <source>
        <dbReference type="ARBA" id="ARBA00022840"/>
    </source>
</evidence>
<keyword evidence="7" id="KW-0227">DNA damage</keyword>
<dbReference type="InterPro" id="IPR000403">
    <property type="entry name" value="PI3/4_kinase_cat_dom"/>
</dbReference>
<keyword evidence="6" id="KW-0547">Nucleotide-binding</keyword>
<dbReference type="SUPFAM" id="SSF48452">
    <property type="entry name" value="TPR-like"/>
    <property type="match status" value="1"/>
</dbReference>
<feature type="domain" description="FATC" evidence="17">
    <location>
        <begin position="1983"/>
        <end position="2015"/>
    </location>
</feature>
<evidence type="ECO:0000256" key="10">
    <source>
        <dbReference type="ARBA" id="ARBA00023204"/>
    </source>
</evidence>
<dbReference type="InterPro" id="IPR056802">
    <property type="entry name" value="ATR-like_M-HEAT"/>
</dbReference>
<dbReference type="PROSITE" id="PS51190">
    <property type="entry name" value="FATC"/>
    <property type="match status" value="1"/>
</dbReference>
<evidence type="ECO:0000256" key="6">
    <source>
        <dbReference type="ARBA" id="ARBA00022741"/>
    </source>
</evidence>
<dbReference type="Gene3D" id="1.10.1070.11">
    <property type="entry name" value="Phosphatidylinositol 3-/4-kinase, catalytic domain"/>
    <property type="match status" value="1"/>
</dbReference>
<dbReference type="InterPro" id="IPR050517">
    <property type="entry name" value="DDR_Repair_Kinase"/>
</dbReference>